<dbReference type="InterPro" id="IPR013083">
    <property type="entry name" value="Znf_RING/FYVE/PHD"/>
</dbReference>
<feature type="compositionally biased region" description="Basic and acidic residues" evidence="9">
    <location>
        <begin position="480"/>
        <end position="489"/>
    </location>
</feature>
<dbReference type="FunFam" id="3.30.40.10:FF:000127">
    <property type="entry name" value="E3 ubiquitin-protein ligase RNF181"/>
    <property type="match status" value="1"/>
</dbReference>
<evidence type="ECO:0000313" key="12">
    <source>
        <dbReference type="Proteomes" id="UP000554235"/>
    </source>
</evidence>
<dbReference type="Gene3D" id="3.30.40.10">
    <property type="entry name" value="Zinc/RING finger domain, C3HC4 (zinc finger)"/>
    <property type="match status" value="1"/>
</dbReference>
<feature type="domain" description="RING-type" evidence="10">
    <location>
        <begin position="339"/>
        <end position="380"/>
    </location>
</feature>
<evidence type="ECO:0000256" key="9">
    <source>
        <dbReference type="SAM" id="MobiDB-lite"/>
    </source>
</evidence>
<dbReference type="SUPFAM" id="SSF57850">
    <property type="entry name" value="RING/U-box"/>
    <property type="match status" value="1"/>
</dbReference>
<feature type="region of interest" description="Disordered" evidence="9">
    <location>
        <begin position="240"/>
        <end position="267"/>
    </location>
</feature>
<keyword evidence="6" id="KW-0833">Ubl conjugation pathway</keyword>
<protein>
    <recommendedName>
        <fullName evidence="2">RING-type E3 ubiquitin transferase</fullName>
        <ecNumber evidence="2">2.3.2.27</ecNumber>
    </recommendedName>
</protein>
<dbReference type="GO" id="GO:0006511">
    <property type="term" value="P:ubiquitin-dependent protein catabolic process"/>
    <property type="evidence" value="ECO:0007669"/>
    <property type="project" value="TreeGrafter"/>
</dbReference>
<dbReference type="GO" id="GO:0005634">
    <property type="term" value="C:nucleus"/>
    <property type="evidence" value="ECO:0007669"/>
    <property type="project" value="TreeGrafter"/>
</dbReference>
<dbReference type="InterPro" id="IPR001841">
    <property type="entry name" value="Znf_RING"/>
</dbReference>
<evidence type="ECO:0000256" key="7">
    <source>
        <dbReference type="ARBA" id="ARBA00022833"/>
    </source>
</evidence>
<keyword evidence="7" id="KW-0862">Zinc</keyword>
<feature type="compositionally biased region" description="Gly residues" evidence="9">
    <location>
        <begin position="132"/>
        <end position="141"/>
    </location>
</feature>
<evidence type="ECO:0000256" key="3">
    <source>
        <dbReference type="ARBA" id="ARBA00022679"/>
    </source>
</evidence>
<gene>
    <name evidence="11" type="ORF">FALBO_14809</name>
</gene>
<feature type="compositionally biased region" description="Basic and acidic residues" evidence="9">
    <location>
        <begin position="819"/>
        <end position="831"/>
    </location>
</feature>
<organism evidence="11 12">
    <name type="scientific">Fusarium albosuccineum</name>
    <dbReference type="NCBI Taxonomy" id="1237068"/>
    <lineage>
        <taxon>Eukaryota</taxon>
        <taxon>Fungi</taxon>
        <taxon>Dikarya</taxon>
        <taxon>Ascomycota</taxon>
        <taxon>Pezizomycotina</taxon>
        <taxon>Sordariomycetes</taxon>
        <taxon>Hypocreomycetidae</taxon>
        <taxon>Hypocreales</taxon>
        <taxon>Nectriaceae</taxon>
        <taxon>Fusarium</taxon>
        <taxon>Fusarium decemcellulare species complex</taxon>
    </lineage>
</organism>
<feature type="region of interest" description="Disordered" evidence="9">
    <location>
        <begin position="380"/>
        <end position="524"/>
    </location>
</feature>
<dbReference type="AlphaFoldDB" id="A0A8H4P455"/>
<evidence type="ECO:0000313" key="11">
    <source>
        <dbReference type="EMBL" id="KAF4458460.1"/>
    </source>
</evidence>
<comment type="catalytic activity">
    <reaction evidence="1">
        <text>S-ubiquitinyl-[E2 ubiquitin-conjugating enzyme]-L-cysteine + [acceptor protein]-L-lysine = [E2 ubiquitin-conjugating enzyme]-L-cysteine + N(6)-ubiquitinyl-[acceptor protein]-L-lysine.</text>
        <dbReference type="EC" id="2.3.2.27"/>
    </reaction>
</comment>
<evidence type="ECO:0000256" key="8">
    <source>
        <dbReference type="PROSITE-ProRule" id="PRU00175"/>
    </source>
</evidence>
<evidence type="ECO:0000256" key="4">
    <source>
        <dbReference type="ARBA" id="ARBA00022723"/>
    </source>
</evidence>
<dbReference type="GO" id="GO:0061630">
    <property type="term" value="F:ubiquitin protein ligase activity"/>
    <property type="evidence" value="ECO:0007669"/>
    <property type="project" value="UniProtKB-EC"/>
</dbReference>
<evidence type="ECO:0000256" key="6">
    <source>
        <dbReference type="ARBA" id="ARBA00022786"/>
    </source>
</evidence>
<feature type="region of interest" description="Disordered" evidence="9">
    <location>
        <begin position="48"/>
        <end position="89"/>
    </location>
</feature>
<dbReference type="GO" id="GO:0008270">
    <property type="term" value="F:zinc ion binding"/>
    <property type="evidence" value="ECO:0007669"/>
    <property type="project" value="UniProtKB-KW"/>
</dbReference>
<dbReference type="EC" id="2.3.2.27" evidence="2"/>
<dbReference type="SMART" id="SM00184">
    <property type="entry name" value="RING"/>
    <property type="match status" value="1"/>
</dbReference>
<accession>A0A8H4P455</accession>
<evidence type="ECO:0000256" key="1">
    <source>
        <dbReference type="ARBA" id="ARBA00000900"/>
    </source>
</evidence>
<feature type="region of interest" description="Disordered" evidence="9">
    <location>
        <begin position="802"/>
        <end position="848"/>
    </location>
</feature>
<feature type="compositionally biased region" description="Low complexity" evidence="9">
    <location>
        <begin position="389"/>
        <end position="403"/>
    </location>
</feature>
<dbReference type="GO" id="GO:0016567">
    <property type="term" value="P:protein ubiquitination"/>
    <property type="evidence" value="ECO:0007669"/>
    <property type="project" value="UniProtKB-ARBA"/>
</dbReference>
<keyword evidence="5 8" id="KW-0863">Zinc-finger</keyword>
<dbReference type="Pfam" id="PF13639">
    <property type="entry name" value="zf-RING_2"/>
    <property type="match status" value="1"/>
</dbReference>
<feature type="compositionally biased region" description="Polar residues" evidence="9">
    <location>
        <begin position="460"/>
        <end position="479"/>
    </location>
</feature>
<comment type="caution">
    <text evidence="11">The sequence shown here is derived from an EMBL/GenBank/DDBJ whole genome shotgun (WGS) entry which is preliminary data.</text>
</comment>
<dbReference type="EMBL" id="JAADYS010002450">
    <property type="protein sequence ID" value="KAF4458460.1"/>
    <property type="molecule type" value="Genomic_DNA"/>
</dbReference>
<keyword evidence="12" id="KW-1185">Reference proteome</keyword>
<dbReference type="PANTHER" id="PTHR45931:SF3">
    <property type="entry name" value="RING ZINC FINGER-CONTAINING PROTEIN"/>
    <property type="match status" value="1"/>
</dbReference>
<feature type="compositionally biased region" description="Basic and acidic residues" evidence="9">
    <location>
        <begin position="50"/>
        <end position="59"/>
    </location>
</feature>
<sequence length="848" mass="91917">MSSDGGHLDATAGREVVYCHACTNEWYRDEHGLMCPDCHREITEIIDPENDPRDSEHHSSAFTSPEISPIRFNGDDSDTEEGNIDEHLGSHGFAFRRSVRDGPDRHHHNPGVDPVLERFLDMIQGFAPPPRGSGGPGGGGSFPSSPGERPGEQESFGPRIHRTTFTSGPFGGGTTSVTIVSGPISGSRRVHSPGGPVVDPFQSYAQPPQRRPQGPGGLRVTALSMTIGANQRSRIFSDVMRDIGPPSEGNRQGDNGPGDGPPPGIARSLHDTLSLLNPANVMAGDAVYSQEALDRIITGLMEANSQSNAAPPATEEALRNLERNPVDREMLGPEGKAECTICIDKVKEGDMATFLPCKHWFHEDCVVLWLKEHNTCPICRTPIEKNDRSGNNNNNSNNNDSNNQPQGPASGQGPNRPLLFGQRPGFGGGAAWFSNSSPGWGGPSENAGGPQSRPARYSRPPSQGQSRLNEALRNISSMQRGRERDRDRATASGFSYDISRLQRRNSHSPTSPRATAPDEDSTKDLPIMSRDFGWALWLPSSGASILSEALLRQQQQIYMLRAGPVLGSEFLLLVVYDRPGPSGHLEDASIGEPAQVIDQDATSQPIPRGCFPRYKSSRVASYLRTTIRFHVGAAAREPVMDGRVSVERSDLATGRGRSEKNALSPIFCSLFTTCFPVAILIVWARPDGDLDTFCLPVPTKGSHELRSNKAPLRSLSVAETRPTDNVVRPTSGDAVLVESMGGERNTDVCCAAAKEGLPTLRTNSVNDLEHDRPVDNSHLPITTLMVKCLTGTTLRTVYGTAALEHPPPSDEEGDEDDGHDPRQQGLKRDLTYDGQSDTDEDHKRLCLP</sequence>
<keyword evidence="4" id="KW-0479">Metal-binding</keyword>
<evidence type="ECO:0000256" key="2">
    <source>
        <dbReference type="ARBA" id="ARBA00012483"/>
    </source>
</evidence>
<feature type="region of interest" description="Disordered" evidence="9">
    <location>
        <begin position="124"/>
        <end position="217"/>
    </location>
</feature>
<dbReference type="PROSITE" id="PS50089">
    <property type="entry name" value="ZF_RING_2"/>
    <property type="match status" value="1"/>
</dbReference>
<keyword evidence="3" id="KW-0808">Transferase</keyword>
<dbReference type="InterPro" id="IPR051834">
    <property type="entry name" value="RING_finger_E3_ligase"/>
</dbReference>
<name>A0A8H4P455_9HYPO</name>
<dbReference type="Proteomes" id="UP000554235">
    <property type="component" value="Unassembled WGS sequence"/>
</dbReference>
<proteinExistence type="predicted"/>
<dbReference type="CDD" id="cd16454">
    <property type="entry name" value="RING-H2_PA-TM-RING"/>
    <property type="match status" value="1"/>
</dbReference>
<feature type="compositionally biased region" description="Polar residues" evidence="9">
    <location>
        <begin position="404"/>
        <end position="413"/>
    </location>
</feature>
<evidence type="ECO:0000256" key="5">
    <source>
        <dbReference type="ARBA" id="ARBA00022771"/>
    </source>
</evidence>
<reference evidence="11 12" key="1">
    <citation type="submission" date="2020-01" db="EMBL/GenBank/DDBJ databases">
        <title>Identification and distribution of gene clusters putatively required for synthesis of sphingolipid metabolism inhibitors in phylogenetically diverse species of the filamentous fungus Fusarium.</title>
        <authorList>
            <person name="Kim H.-S."/>
            <person name="Busman M."/>
            <person name="Brown D.W."/>
            <person name="Divon H."/>
            <person name="Uhlig S."/>
            <person name="Proctor R.H."/>
        </authorList>
    </citation>
    <scope>NUCLEOTIDE SEQUENCE [LARGE SCALE GENOMIC DNA]</scope>
    <source>
        <strain evidence="11 12">NRRL 20459</strain>
    </source>
</reference>
<dbReference type="PANTHER" id="PTHR45931">
    <property type="entry name" value="SI:CH211-59O9.10"/>
    <property type="match status" value="1"/>
</dbReference>
<dbReference type="OrthoDB" id="8062037at2759"/>
<feature type="compositionally biased region" description="Acidic residues" evidence="9">
    <location>
        <begin position="809"/>
        <end position="818"/>
    </location>
</feature>
<evidence type="ECO:0000259" key="10">
    <source>
        <dbReference type="PROSITE" id="PS50089"/>
    </source>
</evidence>